<dbReference type="AlphaFoldDB" id="A0A1V9XLH8"/>
<keyword evidence="3" id="KW-1185">Reference proteome</keyword>
<organism evidence="2 3">
    <name type="scientific">Tropilaelaps mercedesae</name>
    <dbReference type="NCBI Taxonomy" id="418985"/>
    <lineage>
        <taxon>Eukaryota</taxon>
        <taxon>Metazoa</taxon>
        <taxon>Ecdysozoa</taxon>
        <taxon>Arthropoda</taxon>
        <taxon>Chelicerata</taxon>
        <taxon>Arachnida</taxon>
        <taxon>Acari</taxon>
        <taxon>Parasitiformes</taxon>
        <taxon>Mesostigmata</taxon>
        <taxon>Gamasina</taxon>
        <taxon>Dermanyssoidea</taxon>
        <taxon>Laelapidae</taxon>
        <taxon>Tropilaelaps</taxon>
    </lineage>
</organism>
<evidence type="ECO:0000313" key="2">
    <source>
        <dbReference type="EMBL" id="OQR74339.1"/>
    </source>
</evidence>
<feature type="compositionally biased region" description="Low complexity" evidence="1">
    <location>
        <begin position="490"/>
        <end position="499"/>
    </location>
</feature>
<name>A0A1V9XLH8_9ACAR</name>
<feature type="non-terminal residue" evidence="2">
    <location>
        <position position="1"/>
    </location>
</feature>
<accession>A0A1V9XLH8</accession>
<feature type="compositionally biased region" description="Basic and acidic residues" evidence="1">
    <location>
        <begin position="54"/>
        <end position="65"/>
    </location>
</feature>
<dbReference type="OrthoDB" id="10647477at2759"/>
<evidence type="ECO:0000256" key="1">
    <source>
        <dbReference type="SAM" id="MobiDB-lite"/>
    </source>
</evidence>
<feature type="region of interest" description="Disordered" evidence="1">
    <location>
        <begin position="585"/>
        <end position="606"/>
    </location>
</feature>
<comment type="caution">
    <text evidence="2">The sequence shown here is derived from an EMBL/GenBank/DDBJ whole genome shotgun (WGS) entry which is preliminary data.</text>
</comment>
<feature type="region of interest" description="Disordered" evidence="1">
    <location>
        <begin position="438"/>
        <end position="502"/>
    </location>
</feature>
<feature type="region of interest" description="Disordered" evidence="1">
    <location>
        <begin position="539"/>
        <end position="558"/>
    </location>
</feature>
<feature type="compositionally biased region" description="Low complexity" evidence="1">
    <location>
        <begin position="384"/>
        <end position="408"/>
    </location>
</feature>
<gene>
    <name evidence="2" type="ORF">BIW11_09149</name>
</gene>
<evidence type="ECO:0000313" key="3">
    <source>
        <dbReference type="Proteomes" id="UP000192247"/>
    </source>
</evidence>
<protein>
    <submittedName>
        <fullName evidence="2">Uncharacterized protein</fullName>
    </submittedName>
</protein>
<dbReference type="Proteomes" id="UP000192247">
    <property type="component" value="Unassembled WGS sequence"/>
</dbReference>
<reference evidence="2 3" key="1">
    <citation type="journal article" date="2017" name="Gigascience">
        <title>Draft genome of the honey bee ectoparasitic mite, Tropilaelaps mercedesae, is shaped by the parasitic life history.</title>
        <authorList>
            <person name="Dong X."/>
            <person name="Armstrong S.D."/>
            <person name="Xia D."/>
            <person name="Makepeace B.L."/>
            <person name="Darby A.C."/>
            <person name="Kadowaki T."/>
        </authorList>
    </citation>
    <scope>NUCLEOTIDE SEQUENCE [LARGE SCALE GENOMIC DNA]</scope>
    <source>
        <strain evidence="2">Wuxi-XJTLU</strain>
    </source>
</reference>
<dbReference type="EMBL" id="MNPL01008190">
    <property type="protein sequence ID" value="OQR74339.1"/>
    <property type="molecule type" value="Genomic_DNA"/>
</dbReference>
<sequence length="606" mass="65422">DNCDIITKVTSKNYRFILSLDEASDQDERADGSEYSRHHSQIDFHAGFGLTRPFRSDAPKDKDTTECSGSAGSVTPPVSDFDKESSDLDPEAGSVDTGTVHLSGVQCGRSTVATAEVDAKTRLAEGQENADCIEKPRQVEDKRAGDAAVIPHTQIECRIPAGETLSIAVPTEQAETKDSNDPEALEVATTKSREMLEQFAQRTIEGVLRDALEQVRRDEDKIKARLNEPGCSGVTPTELYAEEVARQIMGGVMADSARRRPPPIVIEDSINANPVHSLPNAAQENYIRKRAECMASEIIWSALHSSKTSQDGQVIDKDREAVSAGGNRLAGMRNALKQGVKEGSDFLGEGATSPGRGEASQMAPFKTATETSEVPSTPSPLPPTQQSSSLPQVPTPQTTNHQNLNNNNPLLVRQLNSNKVQPEVNPPLEYRPSEDRLAVAQPHPPRPDPPCESSGGFDHSPLDSRLDSVSALNHHNHSSSSSPTNKRQNSHCSSNNNNNTAKVATSHLSTNGADLRSENTPRDVDDVVLQLDNGTAALQGGTLASDAHTKQPPSEATVDRKYVHRPAVLSIADDAERLAPKDAICSASSEQHKNGPRRCSYRCTQQ</sequence>
<proteinExistence type="predicted"/>
<dbReference type="InParanoid" id="A0A1V9XLH8"/>
<feature type="region of interest" description="Disordered" evidence="1">
    <location>
        <begin position="344"/>
        <end position="408"/>
    </location>
</feature>
<feature type="region of interest" description="Disordered" evidence="1">
    <location>
        <begin position="48"/>
        <end position="105"/>
    </location>
</feature>